<organism evidence="2 3">
    <name type="scientific">Caerostris extrusa</name>
    <name type="common">Bark spider</name>
    <name type="synonym">Caerostris bankana</name>
    <dbReference type="NCBI Taxonomy" id="172846"/>
    <lineage>
        <taxon>Eukaryota</taxon>
        <taxon>Metazoa</taxon>
        <taxon>Ecdysozoa</taxon>
        <taxon>Arthropoda</taxon>
        <taxon>Chelicerata</taxon>
        <taxon>Arachnida</taxon>
        <taxon>Araneae</taxon>
        <taxon>Araneomorphae</taxon>
        <taxon>Entelegynae</taxon>
        <taxon>Araneoidea</taxon>
        <taxon>Araneidae</taxon>
        <taxon>Caerostris</taxon>
    </lineage>
</organism>
<dbReference type="Proteomes" id="UP001054945">
    <property type="component" value="Unassembled WGS sequence"/>
</dbReference>
<keyword evidence="3" id="KW-1185">Reference proteome</keyword>
<gene>
    <name evidence="2" type="ORF">CEXT_628251</name>
</gene>
<dbReference type="EMBL" id="BPLR01006183">
    <property type="protein sequence ID" value="GIY07961.1"/>
    <property type="molecule type" value="Genomic_DNA"/>
</dbReference>
<reference evidence="2 3" key="1">
    <citation type="submission" date="2021-06" db="EMBL/GenBank/DDBJ databases">
        <title>Caerostris extrusa draft genome.</title>
        <authorList>
            <person name="Kono N."/>
            <person name="Arakawa K."/>
        </authorList>
    </citation>
    <scope>NUCLEOTIDE SEQUENCE [LARGE SCALE GENOMIC DNA]</scope>
</reference>
<protein>
    <submittedName>
        <fullName evidence="2">Uncharacterized protein</fullName>
    </submittedName>
</protein>
<name>A0AAV4QIQ2_CAEEX</name>
<evidence type="ECO:0000313" key="3">
    <source>
        <dbReference type="Proteomes" id="UP001054945"/>
    </source>
</evidence>
<feature type="region of interest" description="Disordered" evidence="1">
    <location>
        <begin position="28"/>
        <end position="62"/>
    </location>
</feature>
<dbReference type="AlphaFoldDB" id="A0AAV4QIQ2"/>
<evidence type="ECO:0000256" key="1">
    <source>
        <dbReference type="SAM" id="MobiDB-lite"/>
    </source>
</evidence>
<evidence type="ECO:0000313" key="2">
    <source>
        <dbReference type="EMBL" id="GIY07961.1"/>
    </source>
</evidence>
<sequence>MTTNGGGHFGSVLWTVVIEWRKPGSQTGRVSLNGHVNKDRLGLQTGSGQRSPGHYYSPPVSNAQEGGGQIAVVLDYNRIKTFSCLSFLV</sequence>
<accession>A0AAV4QIQ2</accession>
<proteinExistence type="predicted"/>
<comment type="caution">
    <text evidence="2">The sequence shown here is derived from an EMBL/GenBank/DDBJ whole genome shotgun (WGS) entry which is preliminary data.</text>
</comment>